<dbReference type="EMBL" id="JACSQO010000003">
    <property type="protein sequence ID" value="MBD7944124.1"/>
    <property type="molecule type" value="Genomic_DNA"/>
</dbReference>
<comment type="caution">
    <text evidence="3">The sequence shown here is derived from an EMBL/GenBank/DDBJ whole genome shotgun (WGS) entry which is preliminary data.</text>
</comment>
<dbReference type="Pfam" id="PF12850">
    <property type="entry name" value="Metallophos_2"/>
    <property type="match status" value="1"/>
</dbReference>
<dbReference type="InterPro" id="IPR050126">
    <property type="entry name" value="Ap4A_hydrolase"/>
</dbReference>
<feature type="domain" description="Calcineurin-like phosphoesterase" evidence="2">
    <location>
        <begin position="1"/>
        <end position="205"/>
    </location>
</feature>
<dbReference type="Gene3D" id="3.60.21.10">
    <property type="match status" value="1"/>
</dbReference>
<protein>
    <submittedName>
        <fullName evidence="3">Metallophosphoesterase family protein</fullName>
    </submittedName>
</protein>
<dbReference type="RefSeq" id="WP_191696985.1">
    <property type="nucleotide sequence ID" value="NZ_JACSQO010000003.1"/>
</dbReference>
<keyword evidence="4" id="KW-1185">Reference proteome</keyword>
<accession>A0ABR8R8J6</accession>
<dbReference type="Proteomes" id="UP000640786">
    <property type="component" value="Unassembled WGS sequence"/>
</dbReference>
<proteinExistence type="inferred from homology"/>
<evidence type="ECO:0000259" key="2">
    <source>
        <dbReference type="Pfam" id="PF12850"/>
    </source>
</evidence>
<gene>
    <name evidence="3" type="ORF">H9650_08330</name>
</gene>
<evidence type="ECO:0000313" key="4">
    <source>
        <dbReference type="Proteomes" id="UP000640786"/>
    </source>
</evidence>
<dbReference type="InterPro" id="IPR011152">
    <property type="entry name" value="Pesterase_MJ0912"/>
</dbReference>
<organism evidence="3 4">
    <name type="scientific">Psychrobacillus faecigallinarum</name>
    <dbReference type="NCBI Taxonomy" id="2762235"/>
    <lineage>
        <taxon>Bacteria</taxon>
        <taxon>Bacillati</taxon>
        <taxon>Bacillota</taxon>
        <taxon>Bacilli</taxon>
        <taxon>Bacillales</taxon>
        <taxon>Bacillaceae</taxon>
        <taxon>Psychrobacillus</taxon>
    </lineage>
</organism>
<dbReference type="PANTHER" id="PTHR42850">
    <property type="entry name" value="METALLOPHOSPHOESTERASE"/>
    <property type="match status" value="1"/>
</dbReference>
<dbReference type="PIRSF" id="PIRSF000883">
    <property type="entry name" value="Pesterase_MJ0912"/>
    <property type="match status" value="1"/>
</dbReference>
<dbReference type="InterPro" id="IPR024654">
    <property type="entry name" value="Calcineurin-like_PHP_lpxH"/>
</dbReference>
<dbReference type="SUPFAM" id="SSF56300">
    <property type="entry name" value="Metallo-dependent phosphatases"/>
    <property type="match status" value="1"/>
</dbReference>
<comment type="similarity">
    <text evidence="1">Belongs to the metallophosphoesterase superfamily. YfcE family.</text>
</comment>
<name>A0ABR8R8J6_9BACI</name>
<dbReference type="InterPro" id="IPR029052">
    <property type="entry name" value="Metallo-depent_PP-like"/>
</dbReference>
<evidence type="ECO:0000313" key="3">
    <source>
        <dbReference type="EMBL" id="MBD7944124.1"/>
    </source>
</evidence>
<dbReference type="PANTHER" id="PTHR42850:SF2">
    <property type="entry name" value="BLL5683 PROTEIN"/>
    <property type="match status" value="1"/>
</dbReference>
<evidence type="ECO:0000256" key="1">
    <source>
        <dbReference type="ARBA" id="ARBA00008950"/>
    </source>
</evidence>
<reference evidence="3 4" key="1">
    <citation type="submission" date="2020-08" db="EMBL/GenBank/DDBJ databases">
        <title>A Genomic Blueprint of the Chicken Gut Microbiome.</title>
        <authorList>
            <person name="Gilroy R."/>
            <person name="Ravi A."/>
            <person name="Getino M."/>
            <person name="Pursley I."/>
            <person name="Horton D.L."/>
            <person name="Alikhan N.-F."/>
            <person name="Baker D."/>
            <person name="Gharbi K."/>
            <person name="Hall N."/>
            <person name="Watson M."/>
            <person name="Adriaenssens E.M."/>
            <person name="Foster-Nyarko E."/>
            <person name="Jarju S."/>
            <person name="Secka A."/>
            <person name="Antonio M."/>
            <person name="Oren A."/>
            <person name="Chaudhuri R."/>
            <person name="La Ragione R.M."/>
            <person name="Hildebrand F."/>
            <person name="Pallen M.J."/>
        </authorList>
    </citation>
    <scope>NUCLEOTIDE SEQUENCE [LARGE SCALE GENOMIC DNA]</scope>
    <source>
        <strain evidence="3 4">Sa2BUA9</strain>
    </source>
</reference>
<sequence length="245" mass="28081">MKIAIFTDIHGNGLALKAALKDIDARSDIEEIWCLGDMIAMGPDTNEVLDLLFSRPDIRMITGNHDEAVLSLKMGEGHPDSYKHTREHHHWIADQLSDRNADRLKNLPRILEKNINGVHILGIHYHIEEKKRIANIKDEPFYTILDATLENMEKMFKSYPADIICFGHHHPEHFFSNDKQIYLNPGALGVSKGSTAPYAIIDVSTGKTTVTIHHVNYDKREFLEKFKLLDVPQREILFKLFYVGE</sequence>